<reference evidence="7 8" key="1">
    <citation type="submission" date="2006-05" db="EMBL/GenBank/DDBJ databases">
        <title>Comlete genome of Aeromonas salmonicida bacteriophage 25.</title>
        <authorList>
            <person name="Petrov V.M."/>
            <person name="Nolan J.M."/>
            <person name="Bertrand C."/>
            <person name="Krisch H.M."/>
            <person name="Karam J.D."/>
        </authorList>
    </citation>
    <scope>NUCLEOTIDE SEQUENCE [LARGE SCALE GENOMIC DNA]</scope>
</reference>
<organism evidence="7 8">
    <name type="scientific">Aeromonas phage 25</name>
    <dbReference type="NCBI Taxonomy" id="2911441"/>
    <lineage>
        <taxon>Viruses</taxon>
        <taxon>Duplodnaviria</taxon>
        <taxon>Heunggongvirae</taxon>
        <taxon>Uroviricota</taxon>
        <taxon>Caudoviricetes</taxon>
        <taxon>Pantevenvirales</taxon>
        <taxon>Straboviridae</taxon>
        <taxon>Tulanevirus</taxon>
        <taxon>Tulanevirus bteighttwo</taxon>
    </lineage>
</organism>
<dbReference type="Proteomes" id="UP000006653">
    <property type="component" value="Segment"/>
</dbReference>
<dbReference type="GO" id="GO:0016874">
    <property type="term" value="F:ligase activity"/>
    <property type="evidence" value="ECO:0007669"/>
    <property type="project" value="UniProtKB-KW"/>
</dbReference>
<keyword evidence="1" id="KW-0436">Ligase</keyword>
<evidence type="ECO:0000256" key="5">
    <source>
        <dbReference type="ARBA" id="ARBA00022842"/>
    </source>
</evidence>
<dbReference type="Gene3D" id="3.30.1490.330">
    <property type="match status" value="1"/>
</dbReference>
<dbReference type="RefSeq" id="YP_656319.1">
    <property type="nucleotide sequence ID" value="NC_008208.1"/>
</dbReference>
<evidence type="ECO:0000256" key="4">
    <source>
        <dbReference type="ARBA" id="ARBA00022840"/>
    </source>
</evidence>
<proteinExistence type="predicted"/>
<accession>Q19CT2</accession>
<evidence type="ECO:0000256" key="1">
    <source>
        <dbReference type="ARBA" id="ARBA00022598"/>
    </source>
</evidence>
<evidence type="ECO:0000256" key="2">
    <source>
        <dbReference type="ARBA" id="ARBA00022723"/>
    </source>
</evidence>
<keyword evidence="2" id="KW-0479">Metal-binding</keyword>
<dbReference type="SUPFAM" id="SSF56059">
    <property type="entry name" value="Glutathione synthetase ATP-binding domain-like"/>
    <property type="match status" value="1"/>
</dbReference>
<keyword evidence="5" id="KW-0460">Magnesium</keyword>
<evidence type="ECO:0000313" key="7">
    <source>
        <dbReference type="EMBL" id="ABF72643.1"/>
    </source>
</evidence>
<protein>
    <recommendedName>
        <fullName evidence="6">Glutathionylspermidine synthase pre-ATP-grasp-like domain-containing protein</fullName>
    </recommendedName>
</protein>
<keyword evidence="8" id="KW-1185">Reference proteome</keyword>
<sequence length="408" mass="48057">MKRVSIEARKDWLPQLTSEGVLWTTTEEGPYWTEAMVQPKYYSFTRKEQEQLEKAANEIHEMCLETIEWLFTRDSKKQNEIFDMFNIPYESRDQIMRSWEDDEWGLYGRFDFIMTENGPKLLEYNADTPTILIESAISQWNWFNDQHEKFHQEAFQFNEIHEALVNHWRDMSTLYAIGDKISFVATTQVDDFATIAYMAETASEAGLNVKMFDIAEIQLSDDGNFYDIEGQHIDTCFKLYPWEWLYEDDFGKAIGGSNTRFIEPTWKMMLSNKALLVLLYERYPDCEWLVPAYMEDDFDRFNLFTYENPKWVSKPLLSREGCNVHIFEYGGESEFTDGNYAEEPRIVQEYIEWKDFDGCYPMLGVWMVGSDAVGLGIREDDSRITGNNSRFIPHVVENWQAADDLNPP</sequence>
<dbReference type="Pfam" id="PF03738">
    <property type="entry name" value="GSP_synth"/>
    <property type="match status" value="1"/>
</dbReference>
<dbReference type="GeneID" id="4156476"/>
<gene>
    <name evidence="7" type="ORF">PHG25ORF084c</name>
</gene>
<feature type="domain" description="Glutathionylspermidine synthase pre-ATP-grasp-like" evidence="6">
    <location>
        <begin position="14"/>
        <end position="396"/>
    </location>
</feature>
<evidence type="ECO:0000259" key="6">
    <source>
        <dbReference type="Pfam" id="PF03738"/>
    </source>
</evidence>
<dbReference type="GO" id="GO:0046872">
    <property type="term" value="F:metal ion binding"/>
    <property type="evidence" value="ECO:0007669"/>
    <property type="project" value="UniProtKB-KW"/>
</dbReference>
<dbReference type="InterPro" id="IPR005494">
    <property type="entry name" value="GSPS_pre-ATP-grasp-like_dom"/>
</dbReference>
<dbReference type="SUPFAM" id="SSF52440">
    <property type="entry name" value="PreATP-grasp domain"/>
    <property type="match status" value="1"/>
</dbReference>
<keyword evidence="4" id="KW-0067">ATP-binding</keyword>
<dbReference type="EMBL" id="DQ529280">
    <property type="protein sequence ID" value="ABF72643.1"/>
    <property type="molecule type" value="Genomic_DNA"/>
</dbReference>
<dbReference type="InterPro" id="IPR016185">
    <property type="entry name" value="PreATP-grasp_dom_sf"/>
</dbReference>
<keyword evidence="3" id="KW-0547">Nucleotide-binding</keyword>
<name>Q19CT2_9CAUD</name>
<evidence type="ECO:0000256" key="3">
    <source>
        <dbReference type="ARBA" id="ARBA00022741"/>
    </source>
</evidence>
<dbReference type="KEGG" id="vg:4156476"/>
<dbReference type="GO" id="GO:0005524">
    <property type="term" value="F:ATP binding"/>
    <property type="evidence" value="ECO:0007669"/>
    <property type="project" value="UniProtKB-KW"/>
</dbReference>
<evidence type="ECO:0000313" key="8">
    <source>
        <dbReference type="Proteomes" id="UP000006653"/>
    </source>
</evidence>